<dbReference type="PROSITE" id="PS50109">
    <property type="entry name" value="HIS_KIN"/>
    <property type="match status" value="1"/>
</dbReference>
<dbReference type="Pfam" id="PF00512">
    <property type="entry name" value="HisKA"/>
    <property type="match status" value="1"/>
</dbReference>
<dbReference type="Pfam" id="PF13426">
    <property type="entry name" value="PAS_9"/>
    <property type="match status" value="1"/>
</dbReference>
<dbReference type="InterPro" id="IPR003661">
    <property type="entry name" value="HisK_dim/P_dom"/>
</dbReference>
<dbReference type="Gene3D" id="3.30.565.10">
    <property type="entry name" value="Histidine kinase-like ATPase, C-terminal domain"/>
    <property type="match status" value="1"/>
</dbReference>
<dbReference type="InterPro" id="IPR005467">
    <property type="entry name" value="His_kinase_dom"/>
</dbReference>
<dbReference type="InterPro" id="IPR000014">
    <property type="entry name" value="PAS"/>
</dbReference>
<dbReference type="InterPro" id="IPR001610">
    <property type="entry name" value="PAC"/>
</dbReference>
<feature type="domain" description="PAS" evidence="7">
    <location>
        <begin position="284"/>
        <end position="315"/>
    </location>
</feature>
<evidence type="ECO:0000259" key="7">
    <source>
        <dbReference type="PROSITE" id="PS50112"/>
    </source>
</evidence>
<dbReference type="PRINTS" id="PR00344">
    <property type="entry name" value="BCTRLSENSOR"/>
</dbReference>
<dbReference type="Pfam" id="PF00989">
    <property type="entry name" value="PAS"/>
    <property type="match status" value="1"/>
</dbReference>
<comment type="catalytic activity">
    <reaction evidence="1">
        <text>ATP + protein L-histidine = ADP + protein N-phospho-L-histidine.</text>
        <dbReference type="EC" id="2.7.13.3"/>
    </reaction>
</comment>
<dbReference type="InterPro" id="IPR013767">
    <property type="entry name" value="PAS_fold"/>
</dbReference>
<dbReference type="SMART" id="SM00388">
    <property type="entry name" value="HisKA"/>
    <property type="match status" value="1"/>
</dbReference>
<evidence type="ECO:0000313" key="10">
    <source>
        <dbReference type="Proteomes" id="UP000183104"/>
    </source>
</evidence>
<dbReference type="CDD" id="cd00130">
    <property type="entry name" value="PAS"/>
    <property type="match status" value="3"/>
</dbReference>
<keyword evidence="4" id="KW-0808">Transferase</keyword>
<dbReference type="CDD" id="cd00082">
    <property type="entry name" value="HisKA"/>
    <property type="match status" value="1"/>
</dbReference>
<dbReference type="PANTHER" id="PTHR43304:SF1">
    <property type="entry name" value="PAC DOMAIN-CONTAINING PROTEIN"/>
    <property type="match status" value="1"/>
</dbReference>
<dbReference type="SUPFAM" id="SSF55785">
    <property type="entry name" value="PYP-like sensor domain (PAS domain)"/>
    <property type="match status" value="3"/>
</dbReference>
<keyword evidence="5" id="KW-0418">Kinase</keyword>
<dbReference type="InterPro" id="IPR035965">
    <property type="entry name" value="PAS-like_dom_sf"/>
</dbReference>
<evidence type="ECO:0000256" key="3">
    <source>
        <dbReference type="ARBA" id="ARBA00022553"/>
    </source>
</evidence>
<dbReference type="SMART" id="SM00387">
    <property type="entry name" value="HATPase_c"/>
    <property type="match status" value="1"/>
</dbReference>
<dbReference type="AlphaFoldDB" id="A0A1G5EU52"/>
<evidence type="ECO:0000256" key="5">
    <source>
        <dbReference type="ARBA" id="ARBA00022777"/>
    </source>
</evidence>
<evidence type="ECO:0000313" key="9">
    <source>
        <dbReference type="EMBL" id="SCY30493.1"/>
    </source>
</evidence>
<evidence type="ECO:0000256" key="2">
    <source>
        <dbReference type="ARBA" id="ARBA00012438"/>
    </source>
</evidence>
<keyword evidence="3" id="KW-0597">Phosphoprotein</keyword>
<dbReference type="Gene3D" id="3.30.450.20">
    <property type="entry name" value="PAS domain"/>
    <property type="match status" value="3"/>
</dbReference>
<feature type="domain" description="PAC" evidence="8">
    <location>
        <begin position="342"/>
        <end position="394"/>
    </location>
</feature>
<gene>
    <name evidence="9" type="ORF">SAMN05661077_1774</name>
</gene>
<evidence type="ECO:0000259" key="6">
    <source>
        <dbReference type="PROSITE" id="PS50109"/>
    </source>
</evidence>
<dbReference type="PANTHER" id="PTHR43304">
    <property type="entry name" value="PHYTOCHROME-LIKE PROTEIN CPH1"/>
    <property type="match status" value="1"/>
</dbReference>
<feature type="domain" description="PAC" evidence="8">
    <location>
        <begin position="93"/>
        <end position="145"/>
    </location>
</feature>
<feature type="domain" description="PAS" evidence="7">
    <location>
        <begin position="146"/>
        <end position="216"/>
    </location>
</feature>
<name>A0A1G5EU52_9GAMM</name>
<reference evidence="10" key="1">
    <citation type="submission" date="2016-10" db="EMBL/GenBank/DDBJ databases">
        <authorList>
            <person name="Varghese N."/>
        </authorList>
    </citation>
    <scope>NUCLEOTIDE SEQUENCE [LARGE SCALE GENOMIC DNA]</scope>
    <source>
        <strain evidence="10">HL 19</strain>
    </source>
</reference>
<accession>A0A1G5EU52</accession>
<dbReference type="Proteomes" id="UP000183104">
    <property type="component" value="Unassembled WGS sequence"/>
</dbReference>
<organism evidence="9 10">
    <name type="scientific">Thiohalorhabdus denitrificans</name>
    <dbReference type="NCBI Taxonomy" id="381306"/>
    <lineage>
        <taxon>Bacteria</taxon>
        <taxon>Pseudomonadati</taxon>
        <taxon>Pseudomonadota</taxon>
        <taxon>Gammaproteobacteria</taxon>
        <taxon>Thiohalorhabdales</taxon>
        <taxon>Thiohalorhabdaceae</taxon>
        <taxon>Thiohalorhabdus</taxon>
    </lineage>
</organism>
<dbReference type="InterPro" id="IPR036890">
    <property type="entry name" value="HATPase_C_sf"/>
</dbReference>
<dbReference type="PROSITE" id="PS50113">
    <property type="entry name" value="PAC"/>
    <property type="match status" value="2"/>
</dbReference>
<dbReference type="SMART" id="SM00091">
    <property type="entry name" value="PAS"/>
    <property type="match status" value="3"/>
</dbReference>
<dbReference type="InterPro" id="IPR036097">
    <property type="entry name" value="HisK_dim/P_sf"/>
</dbReference>
<feature type="domain" description="Histidine kinase" evidence="6">
    <location>
        <begin position="405"/>
        <end position="617"/>
    </location>
</feature>
<dbReference type="Gene3D" id="1.10.287.130">
    <property type="match status" value="1"/>
</dbReference>
<dbReference type="Pfam" id="PF02518">
    <property type="entry name" value="HATPase_c"/>
    <property type="match status" value="1"/>
</dbReference>
<dbReference type="RefSeq" id="WP_054965113.1">
    <property type="nucleotide sequence ID" value="NZ_FMUN01000004.1"/>
</dbReference>
<dbReference type="GO" id="GO:0006355">
    <property type="term" value="P:regulation of DNA-templated transcription"/>
    <property type="evidence" value="ECO:0007669"/>
    <property type="project" value="InterPro"/>
</dbReference>
<dbReference type="NCBIfam" id="TIGR00229">
    <property type="entry name" value="sensory_box"/>
    <property type="match status" value="3"/>
</dbReference>
<evidence type="ECO:0000256" key="4">
    <source>
        <dbReference type="ARBA" id="ARBA00022679"/>
    </source>
</evidence>
<dbReference type="InterPro" id="IPR052162">
    <property type="entry name" value="Sensor_kinase/Photoreceptor"/>
</dbReference>
<dbReference type="Pfam" id="PF12860">
    <property type="entry name" value="PAS_7"/>
    <property type="match status" value="1"/>
</dbReference>
<dbReference type="InterPro" id="IPR003594">
    <property type="entry name" value="HATPase_dom"/>
</dbReference>
<keyword evidence="10" id="KW-1185">Reference proteome</keyword>
<evidence type="ECO:0000256" key="1">
    <source>
        <dbReference type="ARBA" id="ARBA00000085"/>
    </source>
</evidence>
<proteinExistence type="predicted"/>
<sequence length="617" mass="69230">MQEKDQAGHSEEQLLFTNALLHAQLETSPDGILVADRSNRMLAWNQRFVAMWDIPQAVMEGEDGLAAIQAVLDRVVDPEAFRREIIRLYEALEEPETGVEVRLKDGRVLERHSRGVQDERGTYWGRAWFYRDVTEKKQAEADLEASEQRFRAIFEQAALGIGVADPEGRIRAANPALERMLGRPAEELYGKSILEFTHPEDRETDRQAFEDLVAGRRESYGREKRYLTADGRVVWGRMSASTIPGWSGGEGRWFLGLVEDVTDYHELLGELCLLAEVFRTANAVMITDAEGQILRVNQGFCDITGYRAEEVVGRTPNLLQSGFHGAEFYRDLWETLEAQGHWEGEIWNRRKDGSLYPQWETITAVRNESGQVAHFVATFSDITERKLLESERQRRASAVGEMGRILAHQLNQPLAAIGSYVEGCLLRLRREDPDTDEVAAGLERIRSESERARGVIDDVRHYLRGERPEFRLTDINALLHSVLPAGGKMVPRVELDLADDLPRIPGDPVALQECLLNLVNNAVESAREHQGDKALLGVTTRRRDGRVEVVVRDNGPGIPPGLEEEVFRPLFTSKEEGTGLGLPICRSVVQSHGGELWVEASEPGTGAAFHMSLPVDS</sequence>
<evidence type="ECO:0000259" key="8">
    <source>
        <dbReference type="PROSITE" id="PS50113"/>
    </source>
</evidence>
<dbReference type="EC" id="2.7.13.3" evidence="2"/>
<dbReference type="GO" id="GO:0000155">
    <property type="term" value="F:phosphorelay sensor kinase activity"/>
    <property type="evidence" value="ECO:0007669"/>
    <property type="project" value="InterPro"/>
</dbReference>
<protein>
    <recommendedName>
        <fullName evidence="2">histidine kinase</fullName>
        <ecNumber evidence="2">2.7.13.3</ecNumber>
    </recommendedName>
</protein>
<dbReference type="InterPro" id="IPR004358">
    <property type="entry name" value="Sig_transdc_His_kin-like_C"/>
</dbReference>
<dbReference type="SUPFAM" id="SSF55874">
    <property type="entry name" value="ATPase domain of HSP90 chaperone/DNA topoisomerase II/histidine kinase"/>
    <property type="match status" value="1"/>
</dbReference>
<dbReference type="SUPFAM" id="SSF47384">
    <property type="entry name" value="Homodimeric domain of signal transducing histidine kinase"/>
    <property type="match status" value="1"/>
</dbReference>
<dbReference type="InterPro" id="IPR000700">
    <property type="entry name" value="PAS-assoc_C"/>
</dbReference>
<dbReference type="PROSITE" id="PS50112">
    <property type="entry name" value="PAS"/>
    <property type="match status" value="2"/>
</dbReference>
<dbReference type="EMBL" id="FMUN01000004">
    <property type="protein sequence ID" value="SCY30493.1"/>
    <property type="molecule type" value="Genomic_DNA"/>
</dbReference>
<dbReference type="SMART" id="SM00086">
    <property type="entry name" value="PAC"/>
    <property type="match status" value="2"/>
</dbReference>